<dbReference type="InterPro" id="IPR032109">
    <property type="entry name" value="Big_3_5"/>
</dbReference>
<keyword evidence="2" id="KW-0456">Lyase</keyword>
<proteinExistence type="predicted"/>
<sequence length="991" mass="105176">MSYQKRIQLPRKSQYKFMTAGSFATVLLTALLTLLIAAGLEAATITEYDTPLTSSSTPIGITKGPDGNVWFVEYYGNKVGKITPSGVITEYTLPMANSTPMGITTGPDGNLWFTENDGNNIGKITTAGVITEYPLPSKFHRATSITSGPDGNLWFTAPGLGKIGKITTAGVVTVYSLPVSTSWPNDITTGPDGNLWFTERQNSKIGKITTAGVITEYAIPATLAYPNGITVGADNNLWFADYQNNAIWKLTTSGVFTKYSLPNAGYLSMPQGIALGPDGNLWFAERDSNKIGKITTTGTVTEYTIPTLNSEPMGITAGADGNIWFTEKKSNKIGKIITASATEKTGDTTAVIFAEYPVTNSGGAPYAIAKGPDGNTWFVQTNGNKIGKISSAGAITEYTIPSSETFPWGIALGPDGNLWFTESDVAQIGKITPTGVITEYPIPGVVHDSTSQIWPNGITAGPDGNMWFTESGASRIGKITPTGVITEYNLPTTGLWPNGITLGPDGNLWFTESYGNKIGKITPTGTVTEFSSTKSGNIDDYQIAAGSYPTGITLGPDGNLWFTEMAANKIGKMTTSGIITEYDLPQGGYPWGITAGPDGNLWFVESGGDNTQPGGNNIGRITTAGVITEYPIPTAQSWPTNIALGPDNNLWFTEYGTNKIGKLVIGTAKPTTTTVSSSLSPSTYGQSVTLTAKVTGTSPTGTVTFKYDWKKIGTATLDANGQAAFTTTTLATGDHFVSAIYGGDAVNDASTSPNIVQTVNSGQTGTITVSKTGQGTVISYQTGINCGSTCSAGFTDGTYVILTATPASGYDVSGWSGCDYSQLGICGVLVSSSKGDRPVTAAFTNTDYQYAAAYINYYGALYSTFFGSASGDITSGTDTSGTYYVQWYTNGTALLAWPNGYLYFYYSGAWYSLGVQWRTDLSKASAAINSFYLTNYTFFSYPTGSITSGTDVSGMYFIQWYYNGTAILAMSDGKLYYYYSGAWYSASITWK</sequence>
<organism evidence="2 3">
    <name type="scientific">Candidatus Magnetominusculus xianensis</name>
    <dbReference type="NCBI Taxonomy" id="1748249"/>
    <lineage>
        <taxon>Bacteria</taxon>
        <taxon>Pseudomonadati</taxon>
        <taxon>Nitrospirota</taxon>
        <taxon>Nitrospiria</taxon>
        <taxon>Nitrospirales</taxon>
        <taxon>Nitrospiraceae</taxon>
        <taxon>Candidatus Magnetominusculus</taxon>
    </lineage>
</organism>
<name>A0ABR5SID1_9BACT</name>
<dbReference type="Proteomes" id="UP000060487">
    <property type="component" value="Unassembled WGS sequence"/>
</dbReference>
<dbReference type="PANTHER" id="PTHR40274">
    <property type="entry name" value="VIRGINIAMYCIN B LYASE"/>
    <property type="match status" value="1"/>
</dbReference>
<comment type="caution">
    <text evidence="2">The sequence shown here is derived from an EMBL/GenBank/DDBJ whole genome shotgun (WGS) entry which is preliminary data.</text>
</comment>
<dbReference type="InterPro" id="IPR051344">
    <property type="entry name" value="Vgb"/>
</dbReference>
<accession>A0ABR5SID1</accession>
<dbReference type="Gene3D" id="2.40.10.500">
    <property type="match status" value="1"/>
</dbReference>
<protein>
    <submittedName>
        <fullName evidence="2">Virginiamycin B lyase</fullName>
        <ecNumber evidence="2">4.2.99.-</ecNumber>
    </submittedName>
</protein>
<dbReference type="RefSeq" id="WP_085051113.1">
    <property type="nucleotide sequence ID" value="NZ_LNQR01000022.1"/>
</dbReference>
<evidence type="ECO:0000313" key="3">
    <source>
        <dbReference type="Proteomes" id="UP000060487"/>
    </source>
</evidence>
<keyword evidence="3" id="KW-1185">Reference proteome</keyword>
<dbReference type="Pfam" id="PF24684">
    <property type="entry name" value="Vgb_lyase"/>
    <property type="match status" value="4"/>
</dbReference>
<evidence type="ECO:0000259" key="1">
    <source>
        <dbReference type="Pfam" id="PF16640"/>
    </source>
</evidence>
<dbReference type="EMBL" id="LNQR01000022">
    <property type="protein sequence ID" value="KWT92182.1"/>
    <property type="molecule type" value="Genomic_DNA"/>
</dbReference>
<dbReference type="Pfam" id="PF16640">
    <property type="entry name" value="Big_3_5"/>
    <property type="match status" value="1"/>
</dbReference>
<feature type="domain" description="Bacterial Ig-like" evidence="1">
    <location>
        <begin position="676"/>
        <end position="760"/>
    </location>
</feature>
<evidence type="ECO:0000313" key="2">
    <source>
        <dbReference type="EMBL" id="KWT92182.1"/>
    </source>
</evidence>
<reference evidence="2 3" key="1">
    <citation type="submission" date="2015-11" db="EMBL/GenBank/DDBJ databases">
        <authorList>
            <person name="Lin W."/>
        </authorList>
    </citation>
    <scope>NUCLEOTIDE SEQUENCE [LARGE SCALE GENOMIC DNA]</scope>
    <source>
        <strain evidence="2 3">HCH-1</strain>
    </source>
</reference>
<dbReference type="SUPFAM" id="SSF63829">
    <property type="entry name" value="Calcium-dependent phosphotriesterase"/>
    <property type="match status" value="2"/>
</dbReference>
<dbReference type="SUPFAM" id="SSF101898">
    <property type="entry name" value="NHL repeat"/>
    <property type="match status" value="1"/>
</dbReference>
<gene>
    <name evidence="2" type="ORF">ASN18_0586</name>
</gene>
<dbReference type="PANTHER" id="PTHR40274:SF3">
    <property type="entry name" value="VIRGINIAMYCIN B LYASE"/>
    <property type="match status" value="1"/>
</dbReference>
<dbReference type="Gene3D" id="2.130.10.10">
    <property type="entry name" value="YVTN repeat-like/Quinoprotein amine dehydrogenase"/>
    <property type="match status" value="3"/>
</dbReference>
<dbReference type="EC" id="4.2.99.-" evidence="2"/>
<dbReference type="GO" id="GO:0016829">
    <property type="term" value="F:lyase activity"/>
    <property type="evidence" value="ECO:0007669"/>
    <property type="project" value="UniProtKB-KW"/>
</dbReference>
<dbReference type="InterPro" id="IPR015943">
    <property type="entry name" value="WD40/YVTN_repeat-like_dom_sf"/>
</dbReference>